<gene>
    <name evidence="1" type="ORF">CCAM_LOCUS26218</name>
</gene>
<keyword evidence="2" id="KW-1185">Reference proteome</keyword>
<dbReference type="Proteomes" id="UP000595140">
    <property type="component" value="Unassembled WGS sequence"/>
</dbReference>
<name>A0A484M6H3_9ASTE</name>
<dbReference type="AlphaFoldDB" id="A0A484M6H3"/>
<sequence>MMNAIRGLIGAPLSLPNLAPKAGDMIVQLVENTAAHTGPLVENLSDEPHVEDDKKSGSNIMNTNKSLTMKGEIVVHPVCISDDDFVIVTDPVPTDDVHEDARHQGREEVFGDILIVYGCTENFRIPDAE</sequence>
<feature type="non-terminal residue" evidence="1">
    <location>
        <position position="129"/>
    </location>
</feature>
<evidence type="ECO:0000313" key="1">
    <source>
        <dbReference type="EMBL" id="VFQ84442.1"/>
    </source>
</evidence>
<dbReference type="EMBL" id="OOIL02002736">
    <property type="protein sequence ID" value="VFQ84442.1"/>
    <property type="molecule type" value="Genomic_DNA"/>
</dbReference>
<organism evidence="1 2">
    <name type="scientific">Cuscuta campestris</name>
    <dbReference type="NCBI Taxonomy" id="132261"/>
    <lineage>
        <taxon>Eukaryota</taxon>
        <taxon>Viridiplantae</taxon>
        <taxon>Streptophyta</taxon>
        <taxon>Embryophyta</taxon>
        <taxon>Tracheophyta</taxon>
        <taxon>Spermatophyta</taxon>
        <taxon>Magnoliopsida</taxon>
        <taxon>eudicotyledons</taxon>
        <taxon>Gunneridae</taxon>
        <taxon>Pentapetalae</taxon>
        <taxon>asterids</taxon>
        <taxon>lamiids</taxon>
        <taxon>Solanales</taxon>
        <taxon>Convolvulaceae</taxon>
        <taxon>Cuscuteae</taxon>
        <taxon>Cuscuta</taxon>
        <taxon>Cuscuta subgen. Grammica</taxon>
        <taxon>Cuscuta sect. Cleistogrammica</taxon>
    </lineage>
</organism>
<accession>A0A484M6H3</accession>
<proteinExistence type="predicted"/>
<protein>
    <submittedName>
        <fullName evidence="1">Uncharacterized protein</fullName>
    </submittedName>
</protein>
<reference evidence="1 2" key="1">
    <citation type="submission" date="2018-04" db="EMBL/GenBank/DDBJ databases">
        <authorList>
            <person name="Vogel A."/>
        </authorList>
    </citation>
    <scope>NUCLEOTIDE SEQUENCE [LARGE SCALE GENOMIC DNA]</scope>
</reference>
<evidence type="ECO:0000313" key="2">
    <source>
        <dbReference type="Proteomes" id="UP000595140"/>
    </source>
</evidence>